<evidence type="ECO:0000313" key="1">
    <source>
        <dbReference type="EMBL" id="ERI74096.1"/>
    </source>
</evidence>
<reference evidence="1 2" key="1">
    <citation type="submission" date="2013-07" db="EMBL/GenBank/DDBJ databases">
        <authorList>
            <person name="Weinstock G."/>
            <person name="Sodergren E."/>
            <person name="Wylie T."/>
            <person name="Fulton L."/>
            <person name="Fulton R."/>
            <person name="Fronick C."/>
            <person name="O'Laughlin M."/>
            <person name="Godfrey J."/>
            <person name="Miner T."/>
            <person name="Herter B."/>
            <person name="Appelbaum E."/>
            <person name="Cordes M."/>
            <person name="Lek S."/>
            <person name="Wollam A."/>
            <person name="Pepin K.H."/>
            <person name="Palsikar V.B."/>
            <person name="Mitreva M."/>
            <person name="Wilson R.K."/>
        </authorList>
    </citation>
    <scope>NUCLEOTIDE SEQUENCE [LARGE SCALE GENOMIC DNA]</scope>
    <source>
        <strain evidence="1 2">ATCC 14940</strain>
    </source>
</reference>
<proteinExistence type="predicted"/>
<accession>A0ABC9TRZ0</accession>
<protein>
    <submittedName>
        <fullName evidence="1">Uncharacterized protein</fullName>
    </submittedName>
</protein>
<sequence length="50" mass="5795">MHMTHLLKVNSHRYFTKKQTKELKVLAQKSFGVNDSTLSILITHSIVQIE</sequence>
<evidence type="ECO:0000313" key="2">
    <source>
        <dbReference type="Proteomes" id="UP000016491"/>
    </source>
</evidence>
<comment type="caution">
    <text evidence="1">The sequence shown here is derived from an EMBL/GenBank/DDBJ whole genome shotgun (WGS) entry which is preliminary data.</text>
</comment>
<organism evidence="1 2">
    <name type="scientific">[Clostridium] symbiosum ATCC 14940</name>
    <dbReference type="NCBI Taxonomy" id="411472"/>
    <lineage>
        <taxon>Bacteria</taxon>
        <taxon>Bacillati</taxon>
        <taxon>Bacillota</taxon>
        <taxon>Clostridia</taxon>
        <taxon>Lachnospirales</taxon>
        <taxon>Lachnospiraceae</taxon>
        <taxon>Otoolea</taxon>
    </lineage>
</organism>
<dbReference type="AlphaFoldDB" id="A0ABC9TRZ0"/>
<name>A0ABC9TRZ0_CLOSY</name>
<dbReference type="EMBL" id="AWSU01000344">
    <property type="protein sequence ID" value="ERI74096.1"/>
    <property type="molecule type" value="Genomic_DNA"/>
</dbReference>
<gene>
    <name evidence="1" type="ORF">CLOSYM_04354</name>
</gene>
<dbReference type="Proteomes" id="UP000016491">
    <property type="component" value="Unassembled WGS sequence"/>
</dbReference>